<dbReference type="Gene3D" id="1.25.40.10">
    <property type="entry name" value="Tetratricopeptide repeat domain"/>
    <property type="match status" value="1"/>
</dbReference>
<gene>
    <name evidence="1" type="ORF">CALCODRAFT_152994</name>
</gene>
<dbReference type="EMBL" id="KV424127">
    <property type="protein sequence ID" value="KZT51070.1"/>
    <property type="molecule type" value="Genomic_DNA"/>
</dbReference>
<keyword evidence="2" id="KW-1185">Reference proteome</keyword>
<dbReference type="InterPro" id="IPR011990">
    <property type="entry name" value="TPR-like_helical_dom_sf"/>
</dbReference>
<dbReference type="Proteomes" id="UP000076842">
    <property type="component" value="Unassembled WGS sequence"/>
</dbReference>
<dbReference type="OrthoDB" id="431454at2759"/>
<proteinExistence type="predicted"/>
<dbReference type="InParanoid" id="A0A165CMW8"/>
<evidence type="ECO:0008006" key="3">
    <source>
        <dbReference type="Google" id="ProtNLM"/>
    </source>
</evidence>
<evidence type="ECO:0000313" key="2">
    <source>
        <dbReference type="Proteomes" id="UP000076842"/>
    </source>
</evidence>
<protein>
    <recommendedName>
        <fullName evidence="3">TPR-like protein</fullName>
    </recommendedName>
</protein>
<reference evidence="1 2" key="1">
    <citation type="journal article" date="2016" name="Mol. Biol. Evol.">
        <title>Comparative Genomics of Early-Diverging Mushroom-Forming Fungi Provides Insights into the Origins of Lignocellulose Decay Capabilities.</title>
        <authorList>
            <person name="Nagy L.G."/>
            <person name="Riley R."/>
            <person name="Tritt A."/>
            <person name="Adam C."/>
            <person name="Daum C."/>
            <person name="Floudas D."/>
            <person name="Sun H."/>
            <person name="Yadav J.S."/>
            <person name="Pangilinan J."/>
            <person name="Larsson K.H."/>
            <person name="Matsuura K."/>
            <person name="Barry K."/>
            <person name="Labutti K."/>
            <person name="Kuo R."/>
            <person name="Ohm R.A."/>
            <person name="Bhattacharya S.S."/>
            <person name="Shirouzu T."/>
            <person name="Yoshinaga Y."/>
            <person name="Martin F.M."/>
            <person name="Grigoriev I.V."/>
            <person name="Hibbett D.S."/>
        </authorList>
    </citation>
    <scope>NUCLEOTIDE SEQUENCE [LARGE SCALE GENOMIC DNA]</scope>
    <source>
        <strain evidence="1 2">HHB12733</strain>
    </source>
</reference>
<dbReference type="AlphaFoldDB" id="A0A165CMW8"/>
<accession>A0A165CMW8</accession>
<dbReference type="SUPFAM" id="SSF48452">
    <property type="entry name" value="TPR-like"/>
    <property type="match status" value="1"/>
</dbReference>
<organism evidence="1 2">
    <name type="scientific">Calocera cornea HHB12733</name>
    <dbReference type="NCBI Taxonomy" id="1353952"/>
    <lineage>
        <taxon>Eukaryota</taxon>
        <taxon>Fungi</taxon>
        <taxon>Dikarya</taxon>
        <taxon>Basidiomycota</taxon>
        <taxon>Agaricomycotina</taxon>
        <taxon>Dacrymycetes</taxon>
        <taxon>Dacrymycetales</taxon>
        <taxon>Dacrymycetaceae</taxon>
        <taxon>Calocera</taxon>
    </lineage>
</organism>
<sequence>MRGDEEQKSTIAILAPRGGSKSGASEAVAGHQWLLENEGGPRLPRRDRRRGKVVSSAWAREGAGDRRLRKAAYEAMGNGLGAAYCGRSMGNVLRRMNDYAGATDKFHEAMVMFDIAGDQCGSAWCLRYLALIFIDQGQNDEVETLVERASQIFIEISMPDQADSCRALLNEAHAADESPKTEAVGSNVASSVTFAEAAREGAEWRAC</sequence>
<evidence type="ECO:0000313" key="1">
    <source>
        <dbReference type="EMBL" id="KZT51070.1"/>
    </source>
</evidence>
<name>A0A165CMW8_9BASI</name>